<feature type="domain" description="VOC" evidence="1">
    <location>
        <begin position="11"/>
        <end position="129"/>
    </location>
</feature>
<evidence type="ECO:0000313" key="2">
    <source>
        <dbReference type="EMBL" id="TGX46129.1"/>
    </source>
</evidence>
<protein>
    <submittedName>
        <fullName evidence="2">VOC family protein</fullName>
    </submittedName>
</protein>
<evidence type="ECO:0000259" key="1">
    <source>
        <dbReference type="PROSITE" id="PS51819"/>
    </source>
</evidence>
<dbReference type="InterPro" id="IPR029068">
    <property type="entry name" value="Glyas_Bleomycin-R_OHBP_Dase"/>
</dbReference>
<dbReference type="InterPro" id="IPR004360">
    <property type="entry name" value="Glyas_Fos-R_dOase_dom"/>
</dbReference>
<dbReference type="SUPFAM" id="SSF54593">
    <property type="entry name" value="Glyoxalase/Bleomycin resistance protein/Dihydroxybiphenyl dioxygenase"/>
    <property type="match status" value="1"/>
</dbReference>
<dbReference type="InterPro" id="IPR037523">
    <property type="entry name" value="VOC_core"/>
</dbReference>
<reference evidence="2 3" key="1">
    <citation type="submission" date="2019-04" db="EMBL/GenBank/DDBJ databases">
        <title>Sphingomonas psychrotolerans sp. nov., isolated from soil in the Tianshan Mountains, Xinjiang, China.</title>
        <authorList>
            <person name="Luo Y."/>
            <person name="Sheng H."/>
        </authorList>
    </citation>
    <scope>NUCLEOTIDE SEQUENCE [LARGE SCALE GENOMIC DNA]</scope>
    <source>
        <strain evidence="2 3">KIS18-15</strain>
    </source>
</reference>
<dbReference type="PANTHER" id="PTHR35006:SF2">
    <property type="entry name" value="GLYOXALASE FAMILY PROTEIN (AFU_ORTHOLOGUE AFUA_5G14830)"/>
    <property type="match status" value="1"/>
</dbReference>
<organism evidence="2 3">
    <name type="scientific">Sphingomonas naasensis</name>
    <dbReference type="NCBI Taxonomy" id="1344951"/>
    <lineage>
        <taxon>Bacteria</taxon>
        <taxon>Pseudomonadati</taxon>
        <taxon>Pseudomonadota</taxon>
        <taxon>Alphaproteobacteria</taxon>
        <taxon>Sphingomonadales</taxon>
        <taxon>Sphingomonadaceae</taxon>
        <taxon>Sphingomonas</taxon>
    </lineage>
</organism>
<dbReference type="Gene3D" id="3.10.180.10">
    <property type="entry name" value="2,3-Dihydroxybiphenyl 1,2-Dioxygenase, domain 1"/>
    <property type="match status" value="1"/>
</dbReference>
<keyword evidence="3" id="KW-1185">Reference proteome</keyword>
<proteinExistence type="predicted"/>
<sequence length="145" mass="15874">MESMELYRGRLIDHVQLVVRDLAASRRFYQALFDVLGIPIGGEAETHFWADELFISTKDGPGAQGALTGRHHLAFQTKDHAMVDAFYQAGLAAGGKDNGAPGDRANYHPGYYAAFLLDPDGNNIEAVHHGDADRSTEAVKIAFRM</sequence>
<comment type="caution">
    <text evidence="2">The sequence shown here is derived from an EMBL/GenBank/DDBJ whole genome shotgun (WGS) entry which is preliminary data.</text>
</comment>
<dbReference type="PROSITE" id="PS51819">
    <property type="entry name" value="VOC"/>
    <property type="match status" value="1"/>
</dbReference>
<dbReference type="CDD" id="cd07262">
    <property type="entry name" value="VOC_like"/>
    <property type="match status" value="1"/>
</dbReference>
<dbReference type="Proteomes" id="UP000309848">
    <property type="component" value="Unassembled WGS sequence"/>
</dbReference>
<accession>A0A4S1WRV1</accession>
<dbReference type="Pfam" id="PF00903">
    <property type="entry name" value="Glyoxalase"/>
    <property type="match status" value="1"/>
</dbReference>
<gene>
    <name evidence="2" type="ORF">E5A74_02895</name>
</gene>
<dbReference type="OrthoDB" id="9807407at2"/>
<dbReference type="PANTHER" id="PTHR35006">
    <property type="entry name" value="GLYOXALASE FAMILY PROTEIN (AFU_ORTHOLOGUE AFUA_5G14830)"/>
    <property type="match status" value="1"/>
</dbReference>
<evidence type="ECO:0000313" key="3">
    <source>
        <dbReference type="Proteomes" id="UP000309848"/>
    </source>
</evidence>
<name>A0A4S1WRV1_9SPHN</name>
<dbReference type="RefSeq" id="WP_135982641.1">
    <property type="nucleotide sequence ID" value="NZ_JAASQM010000001.1"/>
</dbReference>
<dbReference type="AlphaFoldDB" id="A0A4S1WRV1"/>
<dbReference type="EMBL" id="SRXU01000001">
    <property type="protein sequence ID" value="TGX46129.1"/>
    <property type="molecule type" value="Genomic_DNA"/>
</dbReference>